<dbReference type="SUPFAM" id="SSF88659">
    <property type="entry name" value="Sigma3 and sigma4 domains of RNA polymerase sigma factors"/>
    <property type="match status" value="1"/>
</dbReference>
<comment type="caution">
    <text evidence="3">The sequence shown here is derived from an EMBL/GenBank/DDBJ whole genome shotgun (WGS) entry which is preliminary data.</text>
</comment>
<dbReference type="NCBIfam" id="TIGR02937">
    <property type="entry name" value="sigma70-ECF"/>
    <property type="match status" value="1"/>
</dbReference>
<dbReference type="SUPFAM" id="SSF88946">
    <property type="entry name" value="Sigma2 domain of RNA polymerase sigma factors"/>
    <property type="match status" value="1"/>
</dbReference>
<dbReference type="InterPro" id="IPR050239">
    <property type="entry name" value="Sigma-70_RNA_pol_init_factors"/>
</dbReference>
<dbReference type="OrthoDB" id="3745243at2"/>
<dbReference type="EMBL" id="VKKG01000001">
    <property type="protein sequence ID" value="TRY20269.1"/>
    <property type="molecule type" value="Genomic_DNA"/>
</dbReference>
<dbReference type="InterPro" id="IPR007627">
    <property type="entry name" value="RNA_pol_sigma70_r2"/>
</dbReference>
<reference evidence="3 4" key="1">
    <citation type="submission" date="2019-07" db="EMBL/GenBank/DDBJ databases">
        <authorList>
            <person name="Zhou L.-Y."/>
        </authorList>
    </citation>
    <scope>NUCLEOTIDE SEQUENCE [LARGE SCALE GENOMIC DNA]</scope>
    <source>
        <strain evidence="3 4">YIM 101269</strain>
    </source>
</reference>
<evidence type="ECO:0000259" key="2">
    <source>
        <dbReference type="Pfam" id="PF04542"/>
    </source>
</evidence>
<proteinExistence type="predicted"/>
<dbReference type="Proteomes" id="UP000317638">
    <property type="component" value="Unassembled WGS sequence"/>
</dbReference>
<evidence type="ECO:0000313" key="4">
    <source>
        <dbReference type="Proteomes" id="UP000317638"/>
    </source>
</evidence>
<dbReference type="Pfam" id="PF04542">
    <property type="entry name" value="Sigma70_r2"/>
    <property type="match status" value="1"/>
</dbReference>
<feature type="domain" description="RNA polymerase sigma-70 region 2" evidence="2">
    <location>
        <begin position="59"/>
        <end position="120"/>
    </location>
</feature>
<sequence>MAFLDNHLNAPLLTADEEVRLARRIEAGVYAEHLLATERAGDVALVAVRDDGRDAWQELWTANLRLVRRHAMDFAKRQSLPVDDLFQDGCIGLADAMQRFDHGRGLRFTTLAHDYVRHAVAASAARRGGMLEGPLHRQRIRQRIRRAEADGGRVGRRELADLVGASPLAVEIARGHTASIDEVPSAQVVFVDDFDRVERVGTDFLNLLSTEAAEFLRLRFGIGRPTHSLRQLAARLSISESTARRLEAVALELARRVLAGDDERCVLPSETELDPTMQALGPRLLALAAA</sequence>
<dbReference type="Gene3D" id="1.10.10.10">
    <property type="entry name" value="Winged helix-like DNA-binding domain superfamily/Winged helix DNA-binding domain"/>
    <property type="match status" value="1"/>
</dbReference>
<dbReference type="AlphaFoldDB" id="A0A553K6D3"/>
<dbReference type="GO" id="GO:0006352">
    <property type="term" value="P:DNA-templated transcription initiation"/>
    <property type="evidence" value="ECO:0007669"/>
    <property type="project" value="InterPro"/>
</dbReference>
<name>A0A553K6D3_9ACTN</name>
<dbReference type="InterPro" id="IPR014284">
    <property type="entry name" value="RNA_pol_sigma-70_dom"/>
</dbReference>
<dbReference type="PANTHER" id="PTHR30603">
    <property type="entry name" value="RNA POLYMERASE SIGMA FACTOR RPO"/>
    <property type="match status" value="1"/>
</dbReference>
<dbReference type="InterPro" id="IPR036388">
    <property type="entry name" value="WH-like_DNA-bd_sf"/>
</dbReference>
<evidence type="ECO:0000259" key="1">
    <source>
        <dbReference type="Pfam" id="PF00140"/>
    </source>
</evidence>
<gene>
    <name evidence="3" type="ORF">FOJ82_00875</name>
</gene>
<keyword evidence="4" id="KW-1185">Reference proteome</keyword>
<dbReference type="Pfam" id="PF00140">
    <property type="entry name" value="Sigma70_r1_2"/>
    <property type="match status" value="1"/>
</dbReference>
<protein>
    <submittedName>
        <fullName evidence="3">Sigma-70 family RNA polymerase sigma factor</fullName>
    </submittedName>
</protein>
<accession>A0A553K6D3</accession>
<dbReference type="InterPro" id="IPR013324">
    <property type="entry name" value="RNA_pol_sigma_r3/r4-like"/>
</dbReference>
<dbReference type="GO" id="GO:0003677">
    <property type="term" value="F:DNA binding"/>
    <property type="evidence" value="ECO:0007669"/>
    <property type="project" value="InterPro"/>
</dbReference>
<dbReference type="InterPro" id="IPR009042">
    <property type="entry name" value="RNA_pol_sigma70_r1_2"/>
</dbReference>
<dbReference type="RefSeq" id="WP_143937354.1">
    <property type="nucleotide sequence ID" value="NZ_VKKG01000001.1"/>
</dbReference>
<dbReference type="InterPro" id="IPR013325">
    <property type="entry name" value="RNA_pol_sigma_r2"/>
</dbReference>
<evidence type="ECO:0000313" key="3">
    <source>
        <dbReference type="EMBL" id="TRY20269.1"/>
    </source>
</evidence>
<organism evidence="3 4">
    <name type="scientific">Tessaracoccus rhinocerotis</name>
    <dbReference type="NCBI Taxonomy" id="1689449"/>
    <lineage>
        <taxon>Bacteria</taxon>
        <taxon>Bacillati</taxon>
        <taxon>Actinomycetota</taxon>
        <taxon>Actinomycetes</taxon>
        <taxon>Propionibacteriales</taxon>
        <taxon>Propionibacteriaceae</taxon>
        <taxon>Tessaracoccus</taxon>
    </lineage>
</organism>
<dbReference type="Gene3D" id="1.20.120.1810">
    <property type="match status" value="1"/>
</dbReference>
<dbReference type="PANTHER" id="PTHR30603:SF47">
    <property type="entry name" value="RNA POLYMERASE SIGMA FACTOR SIGD, CHLOROPLASTIC"/>
    <property type="match status" value="1"/>
</dbReference>
<dbReference type="GO" id="GO:0016987">
    <property type="term" value="F:sigma factor activity"/>
    <property type="evidence" value="ECO:0007669"/>
    <property type="project" value="InterPro"/>
</dbReference>
<feature type="domain" description="RNA polymerase sigma-70 region 1.2" evidence="1">
    <location>
        <begin position="10"/>
        <end position="31"/>
    </location>
</feature>